<gene>
    <name evidence="1" type="ORF">PPACK8108_LOCUS13470</name>
</gene>
<evidence type="ECO:0000313" key="2">
    <source>
        <dbReference type="Proteomes" id="UP001153365"/>
    </source>
</evidence>
<comment type="caution">
    <text evidence="1">The sequence shown here is derived from an EMBL/GenBank/DDBJ whole genome shotgun (WGS) entry which is preliminary data.</text>
</comment>
<accession>A0AAV0B6S0</accession>
<proteinExistence type="predicted"/>
<evidence type="ECO:0000313" key="1">
    <source>
        <dbReference type="EMBL" id="CAH7680941.1"/>
    </source>
</evidence>
<keyword evidence="2" id="KW-1185">Reference proteome</keyword>
<dbReference type="Proteomes" id="UP001153365">
    <property type="component" value="Unassembled WGS sequence"/>
</dbReference>
<evidence type="ECO:0008006" key="3">
    <source>
        <dbReference type="Google" id="ProtNLM"/>
    </source>
</evidence>
<dbReference type="EMBL" id="CALTRL010003343">
    <property type="protein sequence ID" value="CAH7680941.1"/>
    <property type="molecule type" value="Genomic_DNA"/>
</dbReference>
<name>A0AAV0B6S0_PHAPC</name>
<reference evidence="1" key="1">
    <citation type="submission" date="2022-06" db="EMBL/GenBank/DDBJ databases">
        <authorList>
            <consortium name="SYNGENTA / RWTH Aachen University"/>
        </authorList>
    </citation>
    <scope>NUCLEOTIDE SEQUENCE</scope>
</reference>
<dbReference type="AlphaFoldDB" id="A0AAV0B6S0"/>
<organism evidence="1 2">
    <name type="scientific">Phakopsora pachyrhizi</name>
    <name type="common">Asian soybean rust disease fungus</name>
    <dbReference type="NCBI Taxonomy" id="170000"/>
    <lineage>
        <taxon>Eukaryota</taxon>
        <taxon>Fungi</taxon>
        <taxon>Dikarya</taxon>
        <taxon>Basidiomycota</taxon>
        <taxon>Pucciniomycotina</taxon>
        <taxon>Pucciniomycetes</taxon>
        <taxon>Pucciniales</taxon>
        <taxon>Phakopsoraceae</taxon>
        <taxon>Phakopsora</taxon>
    </lineage>
</organism>
<protein>
    <recommendedName>
        <fullName evidence="3">Chromo domain-containing protein</fullName>
    </recommendedName>
</protein>
<sequence length="66" mass="7787">MNNKNYSSDTNGKKDLGEIIFRSNEVPSTKVVIQHWKVPNYDADWEKKENEEIRANGKEEYKVSRQ</sequence>